<dbReference type="RefSeq" id="WP_090403782.1">
    <property type="nucleotide sequence ID" value="NZ_FNKM01000002.1"/>
</dbReference>
<evidence type="ECO:0000259" key="7">
    <source>
        <dbReference type="PROSITE" id="PS51900"/>
    </source>
</evidence>
<dbReference type="InterPro" id="IPR050090">
    <property type="entry name" value="Tyrosine_recombinase_XerCD"/>
</dbReference>
<dbReference type="InterPro" id="IPR011010">
    <property type="entry name" value="DNA_brk_join_enz"/>
</dbReference>
<dbReference type="EMBL" id="VFES01000042">
    <property type="protein sequence ID" value="TWR52351.1"/>
    <property type="molecule type" value="Genomic_DNA"/>
</dbReference>
<dbReference type="GO" id="GO:0015074">
    <property type="term" value="P:DNA integration"/>
    <property type="evidence" value="ECO:0007669"/>
    <property type="project" value="UniProtKB-KW"/>
</dbReference>
<evidence type="ECO:0000313" key="8">
    <source>
        <dbReference type="EMBL" id="SDR19280.1"/>
    </source>
</evidence>
<dbReference type="PROSITE" id="PS51900">
    <property type="entry name" value="CB"/>
    <property type="match status" value="1"/>
</dbReference>
<reference evidence="8 10" key="1">
    <citation type="submission" date="2016-10" db="EMBL/GenBank/DDBJ databases">
        <authorList>
            <person name="Varghese N."/>
            <person name="Submissions S."/>
        </authorList>
    </citation>
    <scope>NUCLEOTIDE SEQUENCE [LARGE SCALE GENOMIC DNA]</scope>
    <source>
        <strain evidence="8 10">BS2976</strain>
    </source>
</reference>
<evidence type="ECO:0000256" key="3">
    <source>
        <dbReference type="ARBA" id="ARBA00023125"/>
    </source>
</evidence>
<dbReference type="InterPro" id="IPR013762">
    <property type="entry name" value="Integrase-like_cat_sf"/>
</dbReference>
<feature type="domain" description="Core-binding (CB)" evidence="7">
    <location>
        <begin position="68"/>
        <end position="149"/>
    </location>
</feature>
<dbReference type="OrthoDB" id="662444at2"/>
<protein>
    <submittedName>
        <fullName evidence="9">Integrase</fullName>
    </submittedName>
    <submittedName>
        <fullName evidence="8">Site-specific recombinase XerC</fullName>
    </submittedName>
</protein>
<evidence type="ECO:0000256" key="1">
    <source>
        <dbReference type="ARBA" id="ARBA00008857"/>
    </source>
</evidence>
<dbReference type="InterPro" id="IPR010998">
    <property type="entry name" value="Integrase_recombinase_N"/>
</dbReference>
<dbReference type="AlphaFoldDB" id="A0A1H1H1H7"/>
<keyword evidence="10" id="KW-1185">Reference proteome</keyword>
<dbReference type="InterPro" id="IPR044068">
    <property type="entry name" value="CB"/>
</dbReference>
<evidence type="ECO:0000313" key="10">
    <source>
        <dbReference type="Proteomes" id="UP000198740"/>
    </source>
</evidence>
<feature type="domain" description="Tyr recombinase" evidence="6">
    <location>
        <begin position="170"/>
        <end position="344"/>
    </location>
</feature>
<dbReference type="SUPFAM" id="SSF56349">
    <property type="entry name" value="DNA breaking-rejoining enzymes"/>
    <property type="match status" value="1"/>
</dbReference>
<keyword evidence="2" id="KW-0229">DNA integration</keyword>
<dbReference type="InterPro" id="IPR002104">
    <property type="entry name" value="Integrase_catalytic"/>
</dbReference>
<evidence type="ECO:0000313" key="11">
    <source>
        <dbReference type="Proteomes" id="UP000317267"/>
    </source>
</evidence>
<reference evidence="9 11" key="2">
    <citation type="submission" date="2019-06" db="EMBL/GenBank/DDBJ databases">
        <title>Pseudomonas bimorpha sp. nov. isolated from bovine raw milk and skim milk concentrate.</title>
        <authorList>
            <person name="Hofmann K."/>
            <person name="Huptas C."/>
            <person name="Doll E."/>
            <person name="Scherer S."/>
            <person name="Wenning M."/>
        </authorList>
    </citation>
    <scope>NUCLEOTIDE SEQUENCE [LARGE SCALE GENOMIC DNA]</scope>
    <source>
        <strain evidence="9 11">DSM 17515</strain>
    </source>
</reference>
<dbReference type="Gene3D" id="1.10.150.130">
    <property type="match status" value="1"/>
</dbReference>
<organism evidence="9 11">
    <name type="scientific">Pseudomonas grimontii</name>
    <dbReference type="NCBI Taxonomy" id="129847"/>
    <lineage>
        <taxon>Bacteria</taxon>
        <taxon>Pseudomonadati</taxon>
        <taxon>Pseudomonadota</taxon>
        <taxon>Gammaproteobacteria</taxon>
        <taxon>Pseudomonadales</taxon>
        <taxon>Pseudomonadaceae</taxon>
        <taxon>Pseudomonas</taxon>
    </lineage>
</organism>
<evidence type="ECO:0000313" key="9">
    <source>
        <dbReference type="EMBL" id="TWR52351.1"/>
    </source>
</evidence>
<dbReference type="PANTHER" id="PTHR30349:SF41">
    <property type="entry name" value="INTEGRASE_RECOMBINASE PROTEIN MJ0367-RELATED"/>
    <property type="match status" value="1"/>
</dbReference>
<dbReference type="GO" id="GO:0003677">
    <property type="term" value="F:DNA binding"/>
    <property type="evidence" value="ECO:0007669"/>
    <property type="project" value="UniProtKB-UniRule"/>
</dbReference>
<keyword evidence="4" id="KW-0233">DNA recombination</keyword>
<dbReference type="Proteomes" id="UP000198740">
    <property type="component" value="Unassembled WGS sequence"/>
</dbReference>
<dbReference type="PANTHER" id="PTHR30349">
    <property type="entry name" value="PHAGE INTEGRASE-RELATED"/>
    <property type="match status" value="1"/>
</dbReference>
<dbReference type="Pfam" id="PF00589">
    <property type="entry name" value="Phage_integrase"/>
    <property type="match status" value="1"/>
</dbReference>
<dbReference type="Gene3D" id="1.10.443.10">
    <property type="entry name" value="Intergrase catalytic core"/>
    <property type="match status" value="1"/>
</dbReference>
<accession>A0A1H1H1H7</accession>
<name>A0A1H1H1H7_9PSED</name>
<dbReference type="PROSITE" id="PS51898">
    <property type="entry name" value="TYR_RECOMBINASE"/>
    <property type="match status" value="1"/>
</dbReference>
<sequence length="344" mass="38855">MGRKPTNPDSVTRLRKRKQRSGTIYYYYDLGGTPRKEIALGSDYGMAIVEYAKLEKSRASSALVQDVLTFAYVANIYMLEVVPTKGLATQKDNARELKQLLKFFDDPPAPLEAIEPQHVVQYLRQRGKTAPVRANREKALLSAIWNFARSSGYTALANPCAGVKGHKESGRDQYIEDEMFALVYQHAEQPLRDALDLFYLTGQRIADTLKMDERDIRDNRLAVKQGKTNAKRRIEITGELRVVIDRIMARKDGHKIRTSRLIVMDNGQPMTSSMLRGRFDAAREAAGVEKGDFQMRDLRAKAGTDKAESSGDILQARDQLGHTTVVMTENYIRKRIGKKVTPTK</sequence>
<evidence type="ECO:0000259" key="6">
    <source>
        <dbReference type="PROSITE" id="PS51898"/>
    </source>
</evidence>
<dbReference type="Proteomes" id="UP000317267">
    <property type="component" value="Unassembled WGS sequence"/>
</dbReference>
<proteinExistence type="inferred from homology"/>
<evidence type="ECO:0000256" key="5">
    <source>
        <dbReference type="PROSITE-ProRule" id="PRU01248"/>
    </source>
</evidence>
<comment type="caution">
    <text evidence="9">The sequence shown here is derived from an EMBL/GenBank/DDBJ whole genome shotgun (WGS) entry which is preliminary data.</text>
</comment>
<comment type="similarity">
    <text evidence="1">Belongs to the 'phage' integrase family.</text>
</comment>
<dbReference type="EMBL" id="FNKM01000002">
    <property type="protein sequence ID" value="SDR19280.1"/>
    <property type="molecule type" value="Genomic_DNA"/>
</dbReference>
<evidence type="ECO:0000256" key="4">
    <source>
        <dbReference type="ARBA" id="ARBA00023172"/>
    </source>
</evidence>
<keyword evidence="3 5" id="KW-0238">DNA-binding</keyword>
<evidence type="ECO:0000256" key="2">
    <source>
        <dbReference type="ARBA" id="ARBA00022908"/>
    </source>
</evidence>
<dbReference type="GO" id="GO:0006310">
    <property type="term" value="P:DNA recombination"/>
    <property type="evidence" value="ECO:0007669"/>
    <property type="project" value="UniProtKB-KW"/>
</dbReference>
<gene>
    <name evidence="9" type="ORF">FIV39_32430</name>
    <name evidence="8" type="ORF">SAMN04490186_3901</name>
</gene>